<comment type="caution">
    <text evidence="9">The sequence shown here is derived from an EMBL/GenBank/DDBJ whole genome shotgun (WGS) entry which is preliminary data.</text>
</comment>
<keyword evidence="10" id="KW-1185">Reference proteome</keyword>
<dbReference type="NCBIfam" id="TIGR00795">
    <property type="entry name" value="lctP"/>
    <property type="match status" value="1"/>
</dbReference>
<keyword evidence="5 8" id="KW-0812">Transmembrane</keyword>
<evidence type="ECO:0000256" key="2">
    <source>
        <dbReference type="ARBA" id="ARBA00010100"/>
    </source>
</evidence>
<dbReference type="GO" id="GO:0005886">
    <property type="term" value="C:plasma membrane"/>
    <property type="evidence" value="ECO:0007669"/>
    <property type="project" value="UniProtKB-SubCell"/>
</dbReference>
<keyword evidence="7 8" id="KW-0472">Membrane</keyword>
<feature type="transmembrane region" description="Helical" evidence="8">
    <location>
        <begin position="401"/>
        <end position="421"/>
    </location>
</feature>
<accession>A0A7Y4GW45</accession>
<evidence type="ECO:0000256" key="1">
    <source>
        <dbReference type="ARBA" id="ARBA00004651"/>
    </source>
</evidence>
<dbReference type="Proteomes" id="UP000544122">
    <property type="component" value="Unassembled WGS sequence"/>
</dbReference>
<keyword evidence="6 8" id="KW-1133">Transmembrane helix</keyword>
<dbReference type="EMBL" id="JAAVLX010000007">
    <property type="protein sequence ID" value="NOJ42417.1"/>
    <property type="molecule type" value="Genomic_DNA"/>
</dbReference>
<protein>
    <recommendedName>
        <fullName evidence="8">L-lactate permease</fullName>
    </recommendedName>
</protein>
<evidence type="ECO:0000256" key="8">
    <source>
        <dbReference type="RuleBase" id="RU365092"/>
    </source>
</evidence>
<feature type="transmembrane region" description="Helical" evidence="8">
    <location>
        <begin position="68"/>
        <end position="93"/>
    </location>
</feature>
<feature type="transmembrane region" description="Helical" evidence="8">
    <location>
        <begin position="302"/>
        <end position="321"/>
    </location>
</feature>
<name>A0A7Y4GW45_9BRAD</name>
<feature type="transmembrane region" description="Helical" evidence="8">
    <location>
        <begin position="166"/>
        <end position="184"/>
    </location>
</feature>
<dbReference type="GO" id="GO:0015129">
    <property type="term" value="F:lactate transmembrane transporter activity"/>
    <property type="evidence" value="ECO:0007669"/>
    <property type="project" value="UniProtKB-UniRule"/>
</dbReference>
<keyword evidence="4" id="KW-1003">Cell membrane</keyword>
<feature type="transmembrane region" description="Helical" evidence="8">
    <location>
        <begin position="220"/>
        <end position="239"/>
    </location>
</feature>
<feature type="transmembrane region" description="Helical" evidence="8">
    <location>
        <begin position="196"/>
        <end position="213"/>
    </location>
</feature>
<evidence type="ECO:0000313" key="10">
    <source>
        <dbReference type="Proteomes" id="UP000544122"/>
    </source>
</evidence>
<comment type="function">
    <text evidence="8">Uptake of L-lactate across the membrane. Can also transport D-lactate and glycolate.</text>
</comment>
<dbReference type="Pfam" id="PF02652">
    <property type="entry name" value="Lactate_perm"/>
    <property type="match status" value="1"/>
</dbReference>
<feature type="transmembrane region" description="Helical" evidence="8">
    <location>
        <begin position="39"/>
        <end position="62"/>
    </location>
</feature>
<feature type="transmembrane region" description="Helical" evidence="8">
    <location>
        <begin position="12"/>
        <end position="32"/>
    </location>
</feature>
<evidence type="ECO:0000256" key="7">
    <source>
        <dbReference type="ARBA" id="ARBA00023136"/>
    </source>
</evidence>
<keyword evidence="3 8" id="KW-0813">Transport</keyword>
<evidence type="ECO:0000256" key="5">
    <source>
        <dbReference type="ARBA" id="ARBA00022692"/>
    </source>
</evidence>
<reference evidence="9 10" key="1">
    <citation type="submission" date="2020-03" db="EMBL/GenBank/DDBJ databases">
        <title>Bradyrhizobium diversity isolated from nodules of Indigofera sp.</title>
        <authorList>
            <person name="Klepa M."/>
            <person name="Helene L."/>
            <person name="Hungria M."/>
        </authorList>
    </citation>
    <scope>NUCLEOTIDE SEQUENCE [LARGE SCALE GENOMIC DNA]</scope>
    <source>
        <strain evidence="9 10">WSM 1791</strain>
    </source>
</reference>
<dbReference type="RefSeq" id="WP_171581638.1">
    <property type="nucleotide sequence ID" value="NZ_JAAVLX010000007.1"/>
</dbReference>
<feature type="transmembrane region" description="Helical" evidence="8">
    <location>
        <begin position="433"/>
        <end position="456"/>
    </location>
</feature>
<sequence length="554" mass="58828">MWNQIYNPLGNTALSTIAAAVPVVTLLVLIASGKVKAHLAAIVALIAANIITIGIFTMPAGMSIRASLLGVVVGFFPIGWIVLNVIFLYRITVETGRFELLQRAIGGVTTDRRLQLLLIAFAFGAFFEGASGFGTPVAITGAVLIGLGFSPLAASGLSLIANTAPVAYGALGTPIQGLASVTGLDPYILGAMVGRQLPFFSLIVPFWLIWAFAGWRGMIAIWPAILVTGVSFAVPQFVISNYINPWIVDIGASLISMGCLILFLKVWQPRELWTSPALRGRDESAATMAPAKPLNTAKLSQAQLWSALLPWIIVCIVMLVWGNGSFKNWANSIFTWNYQVPELHNMINKVPPVAAKPTPEAAVFAFTYLSFTGTGMLIAAIISGFLMGFSPAKMIAEYGRTIRLCAISLITISAMLAIGTLTRLSGVDATLGLAFAATGVLYPFFGTLLGWLGVALTGSDTASNVLFGNLQRITSEQLGLSPVLMAAANSSGGVMGKMIDAQSIVVASTATNWYGHEGSILRYVFLHSIVLACLVGVLVTLQAYVYPFTMLVLQ</sequence>
<evidence type="ECO:0000256" key="3">
    <source>
        <dbReference type="ARBA" id="ARBA00022448"/>
    </source>
</evidence>
<comment type="similarity">
    <text evidence="2 8">Belongs to the lactate permease family.</text>
</comment>
<feature type="transmembrane region" description="Helical" evidence="8">
    <location>
        <begin position="523"/>
        <end position="545"/>
    </location>
</feature>
<organism evidence="9 10">
    <name type="scientific">Bradyrhizobium australiense</name>
    <dbReference type="NCBI Taxonomy" id="2721161"/>
    <lineage>
        <taxon>Bacteria</taxon>
        <taxon>Pseudomonadati</taxon>
        <taxon>Pseudomonadota</taxon>
        <taxon>Alphaproteobacteria</taxon>
        <taxon>Hyphomicrobiales</taxon>
        <taxon>Nitrobacteraceae</taxon>
        <taxon>Bradyrhizobium</taxon>
    </lineage>
</organism>
<evidence type="ECO:0000256" key="6">
    <source>
        <dbReference type="ARBA" id="ARBA00022989"/>
    </source>
</evidence>
<gene>
    <name evidence="9" type="ORF">HCN58_22975</name>
</gene>
<dbReference type="PANTHER" id="PTHR30003">
    <property type="entry name" value="L-LACTATE PERMEASE"/>
    <property type="match status" value="1"/>
</dbReference>
<dbReference type="PANTHER" id="PTHR30003:SF0">
    <property type="entry name" value="GLYCOLATE PERMEASE GLCA-RELATED"/>
    <property type="match status" value="1"/>
</dbReference>
<feature type="transmembrane region" description="Helical" evidence="8">
    <location>
        <begin position="361"/>
        <end position="389"/>
    </location>
</feature>
<keyword evidence="8" id="KW-0997">Cell inner membrane</keyword>
<feature type="transmembrane region" description="Helical" evidence="8">
    <location>
        <begin position="139"/>
        <end position="159"/>
    </location>
</feature>
<feature type="transmembrane region" description="Helical" evidence="8">
    <location>
        <begin position="114"/>
        <end position="133"/>
    </location>
</feature>
<comment type="subcellular location">
    <subcellularLocation>
        <location evidence="8">Cell inner membrane</location>
        <topology evidence="8">Multi-pass membrane protein</topology>
    </subcellularLocation>
    <subcellularLocation>
        <location evidence="1">Cell membrane</location>
        <topology evidence="1">Multi-pass membrane protein</topology>
    </subcellularLocation>
</comment>
<dbReference type="GO" id="GO:0015295">
    <property type="term" value="F:solute:proton symporter activity"/>
    <property type="evidence" value="ECO:0007669"/>
    <property type="project" value="TreeGrafter"/>
</dbReference>
<dbReference type="AlphaFoldDB" id="A0A7Y4GW45"/>
<proteinExistence type="inferred from homology"/>
<feature type="transmembrane region" description="Helical" evidence="8">
    <location>
        <begin position="245"/>
        <end position="264"/>
    </location>
</feature>
<dbReference type="InterPro" id="IPR003804">
    <property type="entry name" value="Lactate_perm"/>
</dbReference>
<evidence type="ECO:0000313" key="9">
    <source>
        <dbReference type="EMBL" id="NOJ42417.1"/>
    </source>
</evidence>
<evidence type="ECO:0000256" key="4">
    <source>
        <dbReference type="ARBA" id="ARBA00022475"/>
    </source>
</evidence>